<dbReference type="EMBL" id="JAFBDZ010000001">
    <property type="protein sequence ID" value="MBM7583584.1"/>
    <property type="molecule type" value="Genomic_DNA"/>
</dbReference>
<gene>
    <name evidence="1" type="ORF">JOC86_000121</name>
</gene>
<evidence type="ECO:0000313" key="1">
    <source>
        <dbReference type="EMBL" id="MBM7583584.1"/>
    </source>
</evidence>
<keyword evidence="2" id="KW-1185">Reference proteome</keyword>
<reference evidence="1 2" key="1">
    <citation type="submission" date="2021-01" db="EMBL/GenBank/DDBJ databases">
        <title>Genomic Encyclopedia of Type Strains, Phase IV (KMG-IV): sequencing the most valuable type-strain genomes for metagenomic binning, comparative biology and taxonomic classification.</title>
        <authorList>
            <person name="Goeker M."/>
        </authorList>
    </citation>
    <scope>NUCLEOTIDE SEQUENCE [LARGE SCALE GENOMIC DNA]</scope>
    <source>
        <strain evidence="1 2">DSM 24834</strain>
    </source>
</reference>
<comment type="caution">
    <text evidence="1">The sequence shown here is derived from an EMBL/GenBank/DDBJ whole genome shotgun (WGS) entry which is preliminary data.</text>
</comment>
<name>A0ABS2N6Y3_9BACI</name>
<evidence type="ECO:0000313" key="2">
    <source>
        <dbReference type="Proteomes" id="UP001646157"/>
    </source>
</evidence>
<dbReference type="Proteomes" id="UP001646157">
    <property type="component" value="Unassembled WGS sequence"/>
</dbReference>
<accession>A0ABS2N6Y3</accession>
<organism evidence="1 2">
    <name type="scientific">Rossellomorea pakistanensis</name>
    <dbReference type="NCBI Taxonomy" id="992288"/>
    <lineage>
        <taxon>Bacteria</taxon>
        <taxon>Bacillati</taxon>
        <taxon>Bacillota</taxon>
        <taxon>Bacilli</taxon>
        <taxon>Bacillales</taxon>
        <taxon>Bacillaceae</taxon>
        <taxon>Rossellomorea</taxon>
    </lineage>
</organism>
<protein>
    <submittedName>
        <fullName evidence="1">Uncharacterized protein</fullName>
    </submittedName>
</protein>
<sequence>MCRAYSVNGEELKVGLIVFSFSFIQVMEQVCSIRNHKSKSIYYKIRFDVLMSNKKVMQKIEMMHISIITRQK</sequence>
<proteinExistence type="predicted"/>